<proteinExistence type="predicted"/>
<keyword evidence="3" id="KW-0507">mRNA processing</keyword>
<keyword evidence="6" id="KW-0804">Transcription</keyword>
<dbReference type="CDD" id="cd20147">
    <property type="entry name" value="PWWP_HULK"/>
    <property type="match status" value="1"/>
</dbReference>
<feature type="region of interest" description="Disordered" evidence="8">
    <location>
        <begin position="167"/>
        <end position="243"/>
    </location>
</feature>
<feature type="compositionally biased region" description="Basic and acidic residues" evidence="8">
    <location>
        <begin position="301"/>
        <end position="315"/>
    </location>
</feature>
<protein>
    <recommendedName>
        <fullName evidence="13">ENHANCER OF AG-4 protein 2</fullName>
    </recommendedName>
</protein>
<accession>A0AAQ3PYS1</accession>
<evidence type="ECO:0000256" key="6">
    <source>
        <dbReference type="ARBA" id="ARBA00023163"/>
    </source>
</evidence>
<evidence type="ECO:0000256" key="5">
    <source>
        <dbReference type="ARBA" id="ARBA00023089"/>
    </source>
</evidence>
<dbReference type="Gene3D" id="2.30.30.140">
    <property type="match status" value="1"/>
</dbReference>
<dbReference type="SMART" id="SM00582">
    <property type="entry name" value="RPR"/>
    <property type="match status" value="1"/>
</dbReference>
<dbReference type="PROSITE" id="PS51391">
    <property type="entry name" value="CID"/>
    <property type="match status" value="1"/>
</dbReference>
<dbReference type="PANTHER" id="PTHR12550">
    <property type="entry name" value="HEPATOMA-DERIVED GROWTH FACTOR-RELATED"/>
    <property type="match status" value="1"/>
</dbReference>
<feature type="compositionally biased region" description="Basic and acidic residues" evidence="8">
    <location>
        <begin position="1129"/>
        <end position="1151"/>
    </location>
</feature>
<dbReference type="InterPro" id="IPR006569">
    <property type="entry name" value="CID_dom"/>
</dbReference>
<evidence type="ECO:0000313" key="11">
    <source>
        <dbReference type="EMBL" id="WOK92813.1"/>
    </source>
</evidence>
<feature type="compositionally biased region" description="Basic and acidic residues" evidence="8">
    <location>
        <begin position="738"/>
        <end position="751"/>
    </location>
</feature>
<dbReference type="FunFam" id="1.25.40.90:FF:000037">
    <property type="entry name" value="Enhancer of ag-4 2"/>
    <property type="match status" value="1"/>
</dbReference>
<feature type="compositionally biased region" description="Low complexity" evidence="8">
    <location>
        <begin position="677"/>
        <end position="699"/>
    </location>
</feature>
<gene>
    <name evidence="11" type="ORF">Cni_G01505</name>
</gene>
<sequence length="1478" mass="161249">MAPGRKKGANRVKAVGQLKLGDLVLAKVKGYPAWPAKISRPEDFDRSPDPRKYFVQFFGTSEIAFVVPADIQVFTNESKSKLIARCQGKTVKYFAQAVEEICEAFDELNKKQLEESGQGTDSYRTNAVIQSSPIIDFDDSKPPVEHNAASELKDLEEKVEHVASNNLHEMDVDSKSAEGNASSDLTPSNLDGAESLLKRKKNSNNGVQATKEKKLAVPKSASHSCSGNEEESMNTNLHDIKNKDLDLLPKMEIEEQVQKASAAGGMEGCSDSKDEIDDNQEGATDAPKVQEIGHQTTKGVAELKQKVDNASEVKKGAALPKQLKGSYGKGSKLPSEGNRRAASCDYNREPSGNTSRGTDSKNLKISKSLKRSKEHSVDKEKLHSDVCKDTADASNQYADPGSISSGEGSEKTSQARNKKHKLDGKKDLQSAKRPRLVEENGDKCKNSRQDDVSQTDVKSKASKVEKAKKIGISIKTENLLTPEKHNELVLPTTQHAQNMDEVADPATKATANTIQTGSRSVKDGMRDRSFSTHIRYRRRSCRFDDEEEEQRTPIHKESASNLVLSHACMPVFEQKLHTAMEGNKESPPVNIVTEKPGVTRVEKSSDTMTSPTKIIQKNERRAEKCESPHNSGSPTKPEYQRLSFGDSRPPIVSPKVVVTQDPALKSSDKTSVKSHSKASGSSLGKKSQISQSKQSNQPSEGLNSFRGQSTPEKIKASNKTGNAKSASKSNMHSTSVSENRHDSKFSIERNSEKDVLGDKRLGAADTSTSMKHLIAVAQAKRREAQSRGLLPENSLPTFISTPNLIHGRSPSPATLIPFSSANFSQKDIKGPYATMPFDSPHAAPHEVSSSKVEIEEYEHRTSPEYMPPGSSLSGDTEAAVARDALEGMIETLSRTKDSIGRATRHAIDCAKFGIASEIVELLILKLENEPSFHRRVDLFFLVDSITQCSHTQKGIAGSSYIPAVQEALPRLLSAAAPPGASARENRRQCLKVLKLWLERKILPESLLRRCIDDIEVPSEDLSAAVFLKRPSRAERSVDDPIREMEGMHVDEYGSNATFQLPGLLLTRVFEDEDDPPITLCREYGDEMPVEAGSSLEEIDNCAFTPSDRHHHILKDVDGELEMEDATLSKEEKGIIRNDDEKSELQCHDSGKSLEPTSTSPIELPPLPTGPPPPLDSPPPPPPPLPPSPPPPPPPPPPLSPSPPPPPPPPPLPPPGQTSLPSVALPPPQPSSSPSLFYPSMQEDFRASNGNQMVHVPGNAAVQGQEAALGNEVVLQHHPSFVGNGMGNTHSLNNFTSSRPFEYGHNELYLAQTSHQIHHFQQGNAPFHQRPYHSLPPSQTPSNYALPATQNPAGHFSHVTPMNQQPVQQPYNSYPLPPVPNSQRQYVSDEQRRVHPSGFSPDNQHSAWVSGARPSCSGAPIAQDGYTRSSIERPSSNSMGFQLPLHTSMPSGGSVQGHGFPQLLPGRPDITGLNCWRPG</sequence>
<dbReference type="EMBL" id="CP136890">
    <property type="protein sequence ID" value="WOK92813.1"/>
    <property type="molecule type" value="Genomic_DNA"/>
</dbReference>
<keyword evidence="7" id="KW-0539">Nucleus</keyword>
<evidence type="ECO:0000256" key="7">
    <source>
        <dbReference type="ARBA" id="ARBA00023242"/>
    </source>
</evidence>
<dbReference type="InterPro" id="IPR000313">
    <property type="entry name" value="PWWP_dom"/>
</dbReference>
<dbReference type="GO" id="GO:0009908">
    <property type="term" value="P:flower development"/>
    <property type="evidence" value="ECO:0007669"/>
    <property type="project" value="UniProtKB-KW"/>
</dbReference>
<evidence type="ECO:0000313" key="12">
    <source>
        <dbReference type="Proteomes" id="UP001327560"/>
    </source>
</evidence>
<feature type="region of interest" description="Disordered" evidence="8">
    <location>
        <begin position="579"/>
        <end position="751"/>
    </location>
</feature>
<feature type="compositionally biased region" description="Polar residues" evidence="8">
    <location>
        <begin position="700"/>
        <end position="737"/>
    </location>
</feature>
<feature type="compositionally biased region" description="Pro residues" evidence="8">
    <location>
        <begin position="1162"/>
        <end position="1215"/>
    </location>
</feature>
<feature type="domain" description="CID" evidence="10">
    <location>
        <begin position="877"/>
        <end position="1018"/>
    </location>
</feature>
<dbReference type="PROSITE" id="PS50812">
    <property type="entry name" value="PWWP"/>
    <property type="match status" value="1"/>
</dbReference>
<dbReference type="GO" id="GO:0006397">
    <property type="term" value="P:mRNA processing"/>
    <property type="evidence" value="ECO:0007669"/>
    <property type="project" value="UniProtKB-KW"/>
</dbReference>
<evidence type="ECO:0000256" key="2">
    <source>
        <dbReference type="ARBA" id="ARBA00022473"/>
    </source>
</evidence>
<dbReference type="GO" id="GO:0005634">
    <property type="term" value="C:nucleus"/>
    <property type="evidence" value="ECO:0007669"/>
    <property type="project" value="UniProtKB-SubCell"/>
</dbReference>
<feature type="compositionally biased region" description="Polar residues" evidence="8">
    <location>
        <begin position="221"/>
        <end position="237"/>
    </location>
</feature>
<feature type="domain" description="PWWP" evidence="9">
    <location>
        <begin position="20"/>
        <end position="77"/>
    </location>
</feature>
<keyword evidence="2" id="KW-0217">Developmental protein</keyword>
<comment type="subcellular location">
    <subcellularLocation>
        <location evidence="1">Nucleus</location>
    </subcellularLocation>
</comment>
<feature type="region of interest" description="Disordered" evidence="8">
    <location>
        <begin position="1392"/>
        <end position="1411"/>
    </location>
</feature>
<dbReference type="Pfam" id="PF00855">
    <property type="entry name" value="PWWP"/>
    <property type="match status" value="1"/>
</dbReference>
<evidence type="ECO:0000256" key="3">
    <source>
        <dbReference type="ARBA" id="ARBA00022664"/>
    </source>
</evidence>
<evidence type="ECO:0000256" key="8">
    <source>
        <dbReference type="SAM" id="MobiDB-lite"/>
    </source>
</evidence>
<evidence type="ECO:0000259" key="10">
    <source>
        <dbReference type="PROSITE" id="PS51391"/>
    </source>
</evidence>
<feature type="compositionally biased region" description="Polar residues" evidence="8">
    <location>
        <begin position="606"/>
        <end position="615"/>
    </location>
</feature>
<dbReference type="PANTHER" id="PTHR12550:SF70">
    <property type="entry name" value="JIL-1 ANCHORING AND STABILIZING PROTEIN, ISOFORM A"/>
    <property type="match status" value="1"/>
</dbReference>
<evidence type="ECO:0000259" key="9">
    <source>
        <dbReference type="PROSITE" id="PS50812"/>
    </source>
</evidence>
<keyword evidence="4" id="KW-0805">Transcription regulation</keyword>
<dbReference type="Proteomes" id="UP001327560">
    <property type="component" value="Chromosome 1"/>
</dbReference>
<dbReference type="SUPFAM" id="SSF63748">
    <property type="entry name" value="Tudor/PWWP/MBT"/>
    <property type="match status" value="1"/>
</dbReference>
<keyword evidence="5" id="KW-0287">Flowering</keyword>
<evidence type="ECO:0008006" key="13">
    <source>
        <dbReference type="Google" id="ProtNLM"/>
    </source>
</evidence>
<keyword evidence="12" id="KW-1185">Reference proteome</keyword>
<feature type="compositionally biased region" description="Basic and acidic residues" evidence="8">
    <location>
        <begin position="374"/>
        <end position="391"/>
    </location>
</feature>
<dbReference type="Gene3D" id="1.25.40.90">
    <property type="match status" value="1"/>
</dbReference>
<feature type="compositionally biased region" description="Polar residues" evidence="8">
    <location>
        <begin position="392"/>
        <end position="415"/>
    </location>
</feature>
<organism evidence="11 12">
    <name type="scientific">Canna indica</name>
    <name type="common">Indian-shot</name>
    <dbReference type="NCBI Taxonomy" id="4628"/>
    <lineage>
        <taxon>Eukaryota</taxon>
        <taxon>Viridiplantae</taxon>
        <taxon>Streptophyta</taxon>
        <taxon>Embryophyta</taxon>
        <taxon>Tracheophyta</taxon>
        <taxon>Spermatophyta</taxon>
        <taxon>Magnoliopsida</taxon>
        <taxon>Liliopsida</taxon>
        <taxon>Zingiberales</taxon>
        <taxon>Cannaceae</taxon>
        <taxon>Canna</taxon>
    </lineage>
</organism>
<feature type="compositionally biased region" description="Basic and acidic residues" evidence="8">
    <location>
        <begin position="424"/>
        <end position="460"/>
    </location>
</feature>
<feature type="region of interest" description="Disordered" evidence="8">
    <location>
        <begin position="256"/>
        <end position="460"/>
    </location>
</feature>
<reference evidence="11 12" key="1">
    <citation type="submission" date="2023-10" db="EMBL/GenBank/DDBJ databases">
        <title>Chromosome-scale genome assembly provides insights into flower coloration mechanisms of Canna indica.</title>
        <authorList>
            <person name="Li C."/>
        </authorList>
    </citation>
    <scope>NUCLEOTIDE SEQUENCE [LARGE SCALE GENOMIC DNA]</scope>
    <source>
        <tissue evidence="11">Flower</tissue>
    </source>
</reference>
<feature type="compositionally biased region" description="Basic and acidic residues" evidence="8">
    <location>
        <begin position="616"/>
        <end position="627"/>
    </location>
</feature>
<feature type="region of interest" description="Disordered" evidence="8">
    <location>
        <begin position="1129"/>
        <end position="1238"/>
    </location>
</feature>
<evidence type="ECO:0000256" key="4">
    <source>
        <dbReference type="ARBA" id="ARBA00023015"/>
    </source>
</evidence>
<feature type="compositionally biased region" description="Polar residues" evidence="8">
    <location>
        <begin position="177"/>
        <end position="189"/>
    </location>
</feature>
<dbReference type="InterPro" id="IPR008942">
    <property type="entry name" value="ENTH_VHS"/>
</dbReference>
<evidence type="ECO:0000256" key="1">
    <source>
        <dbReference type="ARBA" id="ARBA00004123"/>
    </source>
</evidence>
<name>A0AAQ3PYS1_9LILI</name>
<dbReference type="SMART" id="SM00293">
    <property type="entry name" value="PWWP"/>
    <property type="match status" value="1"/>
</dbReference>
<dbReference type="Pfam" id="PF04818">
    <property type="entry name" value="CID"/>
    <property type="match status" value="1"/>
</dbReference>